<feature type="transmembrane region" description="Helical" evidence="1">
    <location>
        <begin position="124"/>
        <end position="142"/>
    </location>
</feature>
<feature type="transmembrane region" description="Helical" evidence="1">
    <location>
        <begin position="91"/>
        <end position="112"/>
    </location>
</feature>
<organism evidence="2 4">
    <name type="scientific">Imperialibacter roseus</name>
    <dbReference type="NCBI Taxonomy" id="1324217"/>
    <lineage>
        <taxon>Bacteria</taxon>
        <taxon>Pseudomonadati</taxon>
        <taxon>Bacteroidota</taxon>
        <taxon>Cytophagia</taxon>
        <taxon>Cytophagales</taxon>
        <taxon>Flammeovirgaceae</taxon>
        <taxon>Imperialibacter</taxon>
    </lineage>
</organism>
<protein>
    <submittedName>
        <fullName evidence="2">Uncharacterized protein</fullName>
    </submittedName>
</protein>
<dbReference type="RefSeq" id="WP_317490386.1">
    <property type="nucleotide sequence ID" value="NZ_CP136051.1"/>
</dbReference>
<evidence type="ECO:0000313" key="3">
    <source>
        <dbReference type="EMBL" id="WOK07738.1"/>
    </source>
</evidence>
<proteinExistence type="predicted"/>
<gene>
    <name evidence="2" type="ORF">RT717_03685</name>
    <name evidence="3" type="ORF">RT717_03755</name>
</gene>
<dbReference type="Proteomes" id="UP001302349">
    <property type="component" value="Chromosome"/>
</dbReference>
<keyword evidence="1" id="KW-0812">Transmembrane</keyword>
<keyword evidence="4" id="KW-1185">Reference proteome</keyword>
<feature type="transmembrane region" description="Helical" evidence="1">
    <location>
        <begin position="59"/>
        <end position="79"/>
    </location>
</feature>
<accession>A0ABZ0IUA7</accession>
<feature type="transmembrane region" description="Helical" evidence="1">
    <location>
        <begin position="7"/>
        <end position="25"/>
    </location>
</feature>
<keyword evidence="1" id="KW-0472">Membrane</keyword>
<dbReference type="EMBL" id="CP136051">
    <property type="protein sequence ID" value="WOK07738.1"/>
    <property type="molecule type" value="Genomic_DNA"/>
</dbReference>
<dbReference type="EMBL" id="CP136051">
    <property type="protein sequence ID" value="WOK07724.1"/>
    <property type="molecule type" value="Genomic_DNA"/>
</dbReference>
<evidence type="ECO:0000256" key="1">
    <source>
        <dbReference type="SAM" id="Phobius"/>
    </source>
</evidence>
<keyword evidence="1" id="KW-1133">Transmembrane helix</keyword>
<reference evidence="2 4" key="1">
    <citation type="journal article" date="2023" name="Microbiol. Resour. Announc.">
        <title>Complete Genome Sequence of Imperialibacter roseus strain P4T.</title>
        <authorList>
            <person name="Tizabi D.R."/>
            <person name="Bachvaroff T."/>
            <person name="Hill R.T."/>
        </authorList>
    </citation>
    <scope>NUCLEOTIDE SEQUENCE [LARGE SCALE GENOMIC DNA]</scope>
    <source>
        <strain evidence="2 4">P4T</strain>
    </source>
</reference>
<evidence type="ECO:0000313" key="4">
    <source>
        <dbReference type="Proteomes" id="UP001302349"/>
    </source>
</evidence>
<name>A0ABZ0IUA7_9BACT</name>
<sequence length="145" mass="16594">MYRELEYKKIASVSAIVLIFDLFINFRDPFGQALTDFIFDLIAINTFFFLFLWLKNVMLFIGFLLFLVAFNFGLVDSPLFGQDTGSDNLDFIAILLDLRLIAYITLMIGLFADRYIGAKLKLTLGSMLLITFAGTAVFQILIRIY</sequence>
<evidence type="ECO:0000313" key="2">
    <source>
        <dbReference type="EMBL" id="WOK07724.1"/>
    </source>
</evidence>
<feature type="transmembrane region" description="Helical" evidence="1">
    <location>
        <begin position="37"/>
        <end position="54"/>
    </location>
</feature>